<dbReference type="EMBL" id="JBAKIA010000001">
    <property type="protein sequence ID" value="MEJ8472824.1"/>
    <property type="molecule type" value="Genomic_DNA"/>
</dbReference>
<proteinExistence type="inferred from homology"/>
<dbReference type="PANTHER" id="PTHR40392">
    <property type="entry name" value="2-PHOSPHO-L-LACTATE GUANYLYLTRANSFERASE"/>
    <property type="match status" value="1"/>
</dbReference>
<dbReference type="GO" id="GO:0043814">
    <property type="term" value="F:phospholactate guanylyltransferase activity"/>
    <property type="evidence" value="ECO:0007669"/>
    <property type="project" value="UniProtKB-EC"/>
</dbReference>
<evidence type="ECO:0000256" key="3">
    <source>
        <dbReference type="ARBA" id="ARBA00022741"/>
    </source>
</evidence>
<dbReference type="Pfam" id="PF01983">
    <property type="entry name" value="CofC"/>
    <property type="match status" value="1"/>
</dbReference>
<reference evidence="6 7" key="1">
    <citation type="submission" date="2024-02" db="EMBL/GenBank/DDBJ databases">
        <title>Roseibium algae sp. nov., isolated from marine alga (Grateloupia sp.), showing potential in myo-inositol conversion.</title>
        <authorList>
            <person name="Wang Y."/>
        </authorList>
    </citation>
    <scope>NUCLEOTIDE SEQUENCE [LARGE SCALE GENOMIC DNA]</scope>
    <source>
        <strain evidence="6 7">H3510</strain>
    </source>
</reference>
<dbReference type="RefSeq" id="WP_340272302.1">
    <property type="nucleotide sequence ID" value="NZ_JBAKIA010000001.1"/>
</dbReference>
<comment type="pathway">
    <text evidence="5">Cofactor biosynthesis; coenzyme F420 biosynthesis.</text>
</comment>
<evidence type="ECO:0000256" key="1">
    <source>
        <dbReference type="ARBA" id="ARBA00022679"/>
    </source>
</evidence>
<dbReference type="NCBIfam" id="TIGR03552">
    <property type="entry name" value="F420_cofC"/>
    <property type="match status" value="1"/>
</dbReference>
<dbReference type="Gene3D" id="3.90.550.10">
    <property type="entry name" value="Spore Coat Polysaccharide Biosynthesis Protein SpsA, Chain A"/>
    <property type="match status" value="1"/>
</dbReference>
<comment type="function">
    <text evidence="5">Guanylyltransferase that catalyzes the activation of (2R)-3-phosphoglycerate (3PG) as 3-[(R)-glyceryl]-diphospho-5'-guanosine, via the condensation of 3PG with GTP. It is involved in the biosynthesis of a derivative of the hydride carrier cofactor coenzyme F420, 3PG-F420.</text>
</comment>
<accession>A0ABU8TF87</accession>
<keyword evidence="4 5" id="KW-0342">GTP-binding</keyword>
<sequence>MTTWALIPVKRFVLAKTRLSGWLSETERAGLAKSMLRDTLTAVSQAQKLDGVALITSDPEASAIGTALGAVILEDTTEDLNSALTIGRIALQQRYASSACLVLPSDLPTLMTTDVEHILSTKTDDATVVVVPAHDQEGTNALLTTKDAELPFSFGPDSYRRHMNLAISMGLRPTTLNLPRVAIDFDKPGDLRLINLHAPGSHTAGLLSSLSHSEAPFFKEVS</sequence>
<keyword evidence="2 5" id="KW-0548">Nucleotidyltransferase</keyword>
<dbReference type="SUPFAM" id="SSF53448">
    <property type="entry name" value="Nucleotide-diphospho-sugar transferases"/>
    <property type="match status" value="1"/>
</dbReference>
<comment type="similarity">
    <text evidence="5">Belongs to the CofC family.</text>
</comment>
<organism evidence="6 7">
    <name type="scientific">Roseibium algae</name>
    <dbReference type="NCBI Taxonomy" id="3123038"/>
    <lineage>
        <taxon>Bacteria</taxon>
        <taxon>Pseudomonadati</taxon>
        <taxon>Pseudomonadota</taxon>
        <taxon>Alphaproteobacteria</taxon>
        <taxon>Hyphomicrobiales</taxon>
        <taxon>Stappiaceae</taxon>
        <taxon>Roseibium</taxon>
    </lineage>
</organism>
<comment type="catalytic activity">
    <reaction evidence="5">
        <text>(2R)-3-phosphoglycerate + GTP + H(+) = 3-[(R)-glyceryl]-diphospho-5'-guanosine + diphosphate</text>
        <dbReference type="Rhea" id="RHEA:63440"/>
        <dbReference type="ChEBI" id="CHEBI:15378"/>
        <dbReference type="ChEBI" id="CHEBI:33019"/>
        <dbReference type="ChEBI" id="CHEBI:37565"/>
        <dbReference type="ChEBI" id="CHEBI:58272"/>
        <dbReference type="ChEBI" id="CHEBI:147306"/>
        <dbReference type="EC" id="2.7.7.106"/>
    </reaction>
</comment>
<dbReference type="InterPro" id="IPR029044">
    <property type="entry name" value="Nucleotide-diphossugar_trans"/>
</dbReference>
<gene>
    <name evidence="6" type="primary">cofC</name>
    <name evidence="5" type="synonym">fbiD</name>
    <name evidence="6" type="ORF">V6575_01885</name>
</gene>
<protein>
    <recommendedName>
        <fullName evidence="5">3-phospho-D-glycerate guanylyltransferase</fullName>
        <shortName evidence="5">3PG guanylyltransferase</shortName>
        <ecNumber evidence="5">2.7.7.106</ecNumber>
    </recommendedName>
</protein>
<dbReference type="Proteomes" id="UP001385499">
    <property type="component" value="Unassembled WGS sequence"/>
</dbReference>
<name>A0ABU8TF87_9HYPH</name>
<dbReference type="EC" id="2.7.7.106" evidence="5"/>
<dbReference type="HAMAP" id="MF_02114">
    <property type="entry name" value="CofC"/>
    <property type="match status" value="1"/>
</dbReference>
<keyword evidence="1 5" id="KW-0808">Transferase</keyword>
<keyword evidence="7" id="KW-1185">Reference proteome</keyword>
<dbReference type="InterPro" id="IPR002835">
    <property type="entry name" value="CofC"/>
</dbReference>
<dbReference type="PANTHER" id="PTHR40392:SF1">
    <property type="entry name" value="2-PHOSPHO-L-LACTATE GUANYLYLTRANSFERASE"/>
    <property type="match status" value="1"/>
</dbReference>
<keyword evidence="3 5" id="KW-0547">Nucleotide-binding</keyword>
<evidence type="ECO:0000256" key="4">
    <source>
        <dbReference type="ARBA" id="ARBA00023134"/>
    </source>
</evidence>
<evidence type="ECO:0000256" key="5">
    <source>
        <dbReference type="HAMAP-Rule" id="MF_02114"/>
    </source>
</evidence>
<evidence type="ECO:0000313" key="6">
    <source>
        <dbReference type="EMBL" id="MEJ8472824.1"/>
    </source>
</evidence>
<evidence type="ECO:0000313" key="7">
    <source>
        <dbReference type="Proteomes" id="UP001385499"/>
    </source>
</evidence>
<evidence type="ECO:0000256" key="2">
    <source>
        <dbReference type="ARBA" id="ARBA00022695"/>
    </source>
</evidence>
<comment type="caution">
    <text evidence="6">The sequence shown here is derived from an EMBL/GenBank/DDBJ whole genome shotgun (WGS) entry which is preliminary data.</text>
</comment>